<organism evidence="1 2">
    <name type="scientific">Stenotrophomonas lactitubi</name>
    <dbReference type="NCBI Taxonomy" id="2045214"/>
    <lineage>
        <taxon>Bacteria</taxon>
        <taxon>Pseudomonadati</taxon>
        <taxon>Pseudomonadota</taxon>
        <taxon>Gammaproteobacteria</taxon>
        <taxon>Lysobacterales</taxon>
        <taxon>Lysobacteraceae</taxon>
        <taxon>Stenotrophomonas</taxon>
    </lineage>
</organism>
<reference evidence="2" key="1">
    <citation type="submission" date="2021-01" db="EMBL/GenBank/DDBJ databases">
        <title>Stenotrophomonas maltophilia.</title>
        <authorList>
            <person name="Yu Y."/>
        </authorList>
    </citation>
    <scope>NUCLEOTIDE SEQUENCE [LARGE SCALE GENOMIC DNA]</scope>
    <source>
        <strain evidence="2">As-6</strain>
    </source>
</reference>
<proteinExistence type="predicted"/>
<dbReference type="Proteomes" id="UP000749453">
    <property type="component" value="Unassembled WGS sequence"/>
</dbReference>
<dbReference type="InterPro" id="IPR048034">
    <property type="entry name" value="CopL-like"/>
</dbReference>
<evidence type="ECO:0000313" key="2">
    <source>
        <dbReference type="Proteomes" id="UP000749453"/>
    </source>
</evidence>
<dbReference type="NCBIfam" id="NF033807">
    <property type="entry name" value="CopL_fam"/>
    <property type="match status" value="1"/>
</dbReference>
<gene>
    <name evidence="1" type="ORF">JJW19_05855</name>
</gene>
<comment type="caution">
    <text evidence="1">The sequence shown here is derived from an EMBL/GenBank/DDBJ whole genome shotgun (WGS) entry which is preliminary data.</text>
</comment>
<sequence length="117" mass="11550">MDISGLLLRLMLLLTLVLNAPALALASGGINGQASDGHCGAPHESANTAISAAPACCDERDAGACSSEGCECVPASVAMLPSAASVAASPRRAVPGEALRPGHPAPALPHLIRPPIA</sequence>
<dbReference type="RefSeq" id="WP_100552623.1">
    <property type="nucleotide sequence ID" value="NZ_CBCSJZ010000001.1"/>
</dbReference>
<protein>
    <submittedName>
        <fullName evidence="1">CopL family metal-binding regulatory protein</fullName>
    </submittedName>
</protein>
<evidence type="ECO:0000313" key="1">
    <source>
        <dbReference type="EMBL" id="MBM9937661.1"/>
    </source>
</evidence>
<keyword evidence="2" id="KW-1185">Reference proteome</keyword>
<dbReference type="EMBL" id="JAFFTB010000009">
    <property type="protein sequence ID" value="MBM9937661.1"/>
    <property type="molecule type" value="Genomic_DNA"/>
</dbReference>
<name>A0ABS2V9H0_9GAMM</name>
<accession>A0ABS2V9H0</accession>